<evidence type="ECO:0000256" key="6">
    <source>
        <dbReference type="ARBA" id="ARBA00022490"/>
    </source>
</evidence>
<evidence type="ECO:0000256" key="9">
    <source>
        <dbReference type="ARBA" id="ARBA00022737"/>
    </source>
</evidence>
<evidence type="ECO:0000256" key="7">
    <source>
        <dbReference type="ARBA" id="ARBA00022574"/>
    </source>
</evidence>
<dbReference type="AlphaFoldDB" id="A0A9P0MSS6"/>
<reference evidence="12" key="1">
    <citation type="submission" date="2022-01" db="EMBL/GenBank/DDBJ databases">
        <authorList>
            <person name="King R."/>
        </authorList>
    </citation>
    <scope>NUCLEOTIDE SEQUENCE</scope>
</reference>
<dbReference type="GO" id="GO:0005737">
    <property type="term" value="C:cytoplasm"/>
    <property type="evidence" value="ECO:0007669"/>
    <property type="project" value="UniProtKB-SubCell"/>
</dbReference>
<feature type="repeat" description="WD" evidence="11">
    <location>
        <begin position="368"/>
        <end position="398"/>
    </location>
</feature>
<evidence type="ECO:0000313" key="13">
    <source>
        <dbReference type="Proteomes" id="UP001152798"/>
    </source>
</evidence>
<dbReference type="InterPro" id="IPR001680">
    <property type="entry name" value="WD40_rpt"/>
</dbReference>
<evidence type="ECO:0000256" key="5">
    <source>
        <dbReference type="ARBA" id="ARBA00020267"/>
    </source>
</evidence>
<organism evidence="12 13">
    <name type="scientific">Nezara viridula</name>
    <name type="common">Southern green stink bug</name>
    <name type="synonym">Cimex viridulus</name>
    <dbReference type="NCBI Taxonomy" id="85310"/>
    <lineage>
        <taxon>Eukaryota</taxon>
        <taxon>Metazoa</taxon>
        <taxon>Ecdysozoa</taxon>
        <taxon>Arthropoda</taxon>
        <taxon>Hexapoda</taxon>
        <taxon>Insecta</taxon>
        <taxon>Pterygota</taxon>
        <taxon>Neoptera</taxon>
        <taxon>Paraneoptera</taxon>
        <taxon>Hemiptera</taxon>
        <taxon>Heteroptera</taxon>
        <taxon>Panheteroptera</taxon>
        <taxon>Pentatomomorpha</taxon>
        <taxon>Pentatomoidea</taxon>
        <taxon>Pentatomidae</taxon>
        <taxon>Pentatominae</taxon>
        <taxon>Nezara</taxon>
    </lineage>
</organism>
<evidence type="ECO:0000256" key="3">
    <source>
        <dbReference type="ARBA" id="ARBA00005043"/>
    </source>
</evidence>
<proteinExistence type="inferred from homology"/>
<keyword evidence="10" id="KW-0539">Nucleus</keyword>
<comment type="pathway">
    <text evidence="3">tRNA modification; 5-methoxycarbonylmethyl-2-thiouridine-tRNA biosynthesis.</text>
</comment>
<dbReference type="SMART" id="SM00320">
    <property type="entry name" value="WD40"/>
    <property type="match status" value="11"/>
</dbReference>
<accession>A0A9P0MSS6</accession>
<feature type="repeat" description="WD" evidence="11">
    <location>
        <begin position="51"/>
        <end position="96"/>
    </location>
</feature>
<gene>
    <name evidence="12" type="ORF">NEZAVI_LOCUS12261</name>
</gene>
<dbReference type="PROSITE" id="PS50294">
    <property type="entry name" value="WD_REPEATS_REGION"/>
    <property type="match status" value="2"/>
</dbReference>
<dbReference type="PANTHER" id="PTHR44111">
    <property type="entry name" value="ELONGATOR COMPLEX PROTEIN 2"/>
    <property type="match status" value="1"/>
</dbReference>
<dbReference type="OrthoDB" id="27911at2759"/>
<evidence type="ECO:0000256" key="11">
    <source>
        <dbReference type="PROSITE-ProRule" id="PRU00221"/>
    </source>
</evidence>
<dbReference type="PANTHER" id="PTHR44111:SF1">
    <property type="entry name" value="ELONGATOR COMPLEX PROTEIN 2"/>
    <property type="match status" value="1"/>
</dbReference>
<dbReference type="InterPro" id="IPR036322">
    <property type="entry name" value="WD40_repeat_dom_sf"/>
</dbReference>
<dbReference type="SUPFAM" id="SSF50978">
    <property type="entry name" value="WD40 repeat-like"/>
    <property type="match status" value="3"/>
</dbReference>
<keyword evidence="13" id="KW-1185">Reference proteome</keyword>
<evidence type="ECO:0000256" key="4">
    <source>
        <dbReference type="ARBA" id="ARBA00005881"/>
    </source>
</evidence>
<dbReference type="GO" id="GO:0033588">
    <property type="term" value="C:elongator holoenzyme complex"/>
    <property type="evidence" value="ECO:0007669"/>
    <property type="project" value="InterPro"/>
</dbReference>
<dbReference type="PROSITE" id="PS50082">
    <property type="entry name" value="WD_REPEATS_2"/>
    <property type="match status" value="3"/>
</dbReference>
<dbReference type="GO" id="GO:0005634">
    <property type="term" value="C:nucleus"/>
    <property type="evidence" value="ECO:0007669"/>
    <property type="project" value="UniProtKB-SubCell"/>
</dbReference>
<comment type="subcellular location">
    <subcellularLocation>
        <location evidence="2">Cytoplasm</location>
    </subcellularLocation>
    <subcellularLocation>
        <location evidence="1">Nucleus</location>
    </subcellularLocation>
</comment>
<protein>
    <recommendedName>
        <fullName evidence="5">Elongator complex protein 2</fullName>
    </recommendedName>
</protein>
<keyword evidence="9" id="KW-0677">Repeat</keyword>
<evidence type="ECO:0000256" key="1">
    <source>
        <dbReference type="ARBA" id="ARBA00004123"/>
    </source>
</evidence>
<sequence length="772" mass="86261">MDDSIIASYISSGCNKSPQILDWGENNLICFGVCNAIAVYDPSECRIISTLSEHKDNVNAVKWIRGKCGAKNELVSASTDSNVIIWRFNSEKKPTYEVKCTLTGHEGSVHSVDGRCNESKTVIASAGSDNTVRIWQSNNEDICICLKVIDLERSIAFSLDILEIDNINSFLLAFGTDTPELIFYSVGDSPEATHSLVNVRGHEDWIRSISMKSLKDGDIFVASSGQDMTVRILRLSQRNTESNNDEFYVKKDEFLLENNRYYLSLETVLFGHEGWVYSVDWCSETASDNDCRLLTASFDRSVVVWKPCSVSGVWIEESRMGEMGGDNSLGYYGGKFAPNGLSIIVHSYQGSFHIWQKQEDKWLADFTIGGHSDAVMDLSWEEDGNYLLSVSSDKTTRLHAPGLKKDSSSVNLWCELSRPQIHGHSLTSIASLKNLSFASCSEEKVVRVFEVSDVVLKLLNSFCCSDLKKSDQSSTLPSAGSITALGLSNKAVYSNENSNNISIPTSNEFTKINIINEDFLIQHTLWPEAMKLYGHGNDVFTATASHDGKILATAAKATNTDQAKILLWDTESWKIVATLEGHQLTITQMEFSPSDLCLLSVSRDRKWCLFKKDENDKYVLHAVPEKNIHSRIIWSCSWSHDELYFVTGSRDCKAIVWENGKPVGTLVSDKGSVTAVAFGPVIVDKENYFVAVGHECGDISIYFWCLSGWTLYKCIPKFVGHHLSIERLLFRPVKNISKINECSVLQLASCSIDYSVRIFDLFIDKSKQLMLK</sequence>
<evidence type="ECO:0000313" key="12">
    <source>
        <dbReference type="EMBL" id="CAH1403689.1"/>
    </source>
</evidence>
<dbReference type="EMBL" id="OV725081">
    <property type="protein sequence ID" value="CAH1403689.1"/>
    <property type="molecule type" value="Genomic_DNA"/>
</dbReference>
<evidence type="ECO:0000256" key="8">
    <source>
        <dbReference type="ARBA" id="ARBA00022694"/>
    </source>
</evidence>
<dbReference type="InterPro" id="IPR037289">
    <property type="entry name" value="Elp2"/>
</dbReference>
<dbReference type="Gene3D" id="2.130.10.10">
    <property type="entry name" value="YVTN repeat-like/Quinoprotein amine dehydrogenase"/>
    <property type="match status" value="4"/>
</dbReference>
<evidence type="ECO:0000256" key="10">
    <source>
        <dbReference type="ARBA" id="ARBA00023242"/>
    </source>
</evidence>
<comment type="similarity">
    <text evidence="4">Belongs to the WD repeat ELP2 family.</text>
</comment>
<name>A0A9P0MSS6_NEZVI</name>
<dbReference type="GO" id="GO:0002098">
    <property type="term" value="P:tRNA wobble uridine modification"/>
    <property type="evidence" value="ECO:0007669"/>
    <property type="project" value="InterPro"/>
</dbReference>
<feature type="repeat" description="WD" evidence="11">
    <location>
        <begin position="102"/>
        <end position="136"/>
    </location>
</feature>
<keyword evidence="6" id="KW-0963">Cytoplasm</keyword>
<keyword evidence="8" id="KW-0819">tRNA processing</keyword>
<keyword evidence="7 11" id="KW-0853">WD repeat</keyword>
<dbReference type="Pfam" id="PF00400">
    <property type="entry name" value="WD40"/>
    <property type="match status" value="7"/>
</dbReference>
<evidence type="ECO:0000256" key="2">
    <source>
        <dbReference type="ARBA" id="ARBA00004496"/>
    </source>
</evidence>
<dbReference type="InterPro" id="IPR015943">
    <property type="entry name" value="WD40/YVTN_repeat-like_dom_sf"/>
</dbReference>
<dbReference type="Proteomes" id="UP001152798">
    <property type="component" value="Chromosome 5"/>
</dbReference>